<evidence type="ECO:0000259" key="3">
    <source>
        <dbReference type="PROSITE" id="PS51668"/>
    </source>
</evidence>
<evidence type="ECO:0000313" key="5">
    <source>
        <dbReference type="Proteomes" id="UP000001578"/>
    </source>
</evidence>
<dbReference type="InterPro" id="IPR023370">
    <property type="entry name" value="TrmO-like_N"/>
</dbReference>
<dbReference type="InterPro" id="IPR040372">
    <property type="entry name" value="YaeB-like"/>
</dbReference>
<proteinExistence type="inferred from homology"/>
<evidence type="ECO:0000256" key="2">
    <source>
        <dbReference type="ARBA" id="ARBA00033753"/>
    </source>
</evidence>
<dbReference type="SUPFAM" id="SSF118196">
    <property type="entry name" value="YaeB-like"/>
    <property type="match status" value="1"/>
</dbReference>
<dbReference type="HOGENOM" id="CLU_013458_2_1_9"/>
<evidence type="ECO:0000313" key="4">
    <source>
        <dbReference type="EMBL" id="ABO68141.1"/>
    </source>
</evidence>
<dbReference type="PROSITE" id="PS51668">
    <property type="entry name" value="TSAA_2"/>
    <property type="match status" value="1"/>
</dbReference>
<dbReference type="Proteomes" id="UP000001578">
    <property type="component" value="Chromosome"/>
</dbReference>
<accession>A4IS37</accession>
<reference evidence="4 5" key="1">
    <citation type="journal article" date="2007" name="Proc. Natl. Acad. Sci. U.S.A.">
        <title>Genome and proteome of long-chain alkane degrading Geobacillus thermodenitrificans NG80-2 isolated from a deep-subsurface oil reservoir.</title>
        <authorList>
            <person name="Feng L."/>
            <person name="Wang W."/>
            <person name="Cheng J."/>
            <person name="Ren Y."/>
            <person name="Zhao G."/>
            <person name="Gao C."/>
            <person name="Tang Y."/>
            <person name="Liu X."/>
            <person name="Han W."/>
            <person name="Peng X."/>
            <person name="Liu R."/>
            <person name="Wang L."/>
        </authorList>
    </citation>
    <scope>NUCLEOTIDE SEQUENCE [LARGE SCALE GENOMIC DNA]</scope>
    <source>
        <strain evidence="4 5">NG80-2</strain>
    </source>
</reference>
<dbReference type="InterPro" id="IPR036414">
    <property type="entry name" value="YaeB_N_sf"/>
</dbReference>
<dbReference type="CDD" id="cd09281">
    <property type="entry name" value="UPF0066"/>
    <property type="match status" value="1"/>
</dbReference>
<feature type="domain" description="TsaA-like" evidence="3">
    <location>
        <begin position="6"/>
        <end position="138"/>
    </location>
</feature>
<name>A4IS37_GEOTN</name>
<dbReference type="NCBIfam" id="TIGR00104">
    <property type="entry name" value="tRNA_TsaA"/>
    <property type="match status" value="1"/>
</dbReference>
<sequence length="157" mass="18234">MMQYTITPIAFVRNNRKDVEDDYWGNVISIIELVDEIDDSALQGISEFSHLDIIFYFDRVTDDTIHYGARHPRNRKEYPKVGIFAQRGKHRPNKLGLTTVELLEHQGRTLKVRGLDAIDGTPIIDIKPVMKEFLPKGEVRQPAWSVSLMERYWDSCD</sequence>
<dbReference type="AlphaFoldDB" id="A4IS37"/>
<dbReference type="PANTHER" id="PTHR12818">
    <property type="entry name" value="TRNA (ADENINE(37)-N6)-METHYLTRANSFERASE"/>
    <property type="match status" value="1"/>
</dbReference>
<evidence type="ECO:0000256" key="1">
    <source>
        <dbReference type="ARBA" id="ARBA00022691"/>
    </source>
</evidence>
<protein>
    <submittedName>
        <fullName evidence="4">Putative transcriptional regulator</fullName>
    </submittedName>
</protein>
<comment type="similarity">
    <text evidence="2">Belongs to the tRNA methyltransferase O family.</text>
</comment>
<dbReference type="eggNOG" id="COG1720">
    <property type="taxonomic scope" value="Bacteria"/>
</dbReference>
<keyword evidence="1" id="KW-0949">S-adenosyl-L-methionine</keyword>
<dbReference type="EMBL" id="CP000557">
    <property type="protein sequence ID" value="ABO68141.1"/>
    <property type="molecule type" value="Genomic_DNA"/>
</dbReference>
<dbReference type="InterPro" id="IPR036413">
    <property type="entry name" value="YaeB-like_sf"/>
</dbReference>
<dbReference type="Pfam" id="PF01980">
    <property type="entry name" value="TrmO_N"/>
    <property type="match status" value="1"/>
</dbReference>
<dbReference type="Gene3D" id="2.40.30.70">
    <property type="entry name" value="YaeB-like"/>
    <property type="match status" value="1"/>
</dbReference>
<dbReference type="KEGG" id="gtn:GTNG_2796"/>
<organism evidence="4 5">
    <name type="scientific">Geobacillus thermodenitrificans (strain NG80-2)</name>
    <dbReference type="NCBI Taxonomy" id="420246"/>
    <lineage>
        <taxon>Bacteria</taxon>
        <taxon>Bacillati</taxon>
        <taxon>Bacillota</taxon>
        <taxon>Bacilli</taxon>
        <taxon>Bacillales</taxon>
        <taxon>Anoxybacillaceae</taxon>
        <taxon>Geobacillus</taxon>
    </lineage>
</organism>
<gene>
    <name evidence="4" type="ordered locus">GTNG_2796</name>
</gene>
<dbReference type="PANTHER" id="PTHR12818:SF0">
    <property type="entry name" value="TRNA (ADENINE(37)-N6)-METHYLTRANSFERASE"/>
    <property type="match status" value="1"/>
</dbReference>